<dbReference type="RefSeq" id="WP_115061674.1">
    <property type="nucleotide sequence ID" value="NZ_UGRY01000005.1"/>
</dbReference>
<name>A0A379JJN7_9NOCA</name>
<evidence type="ECO:0000313" key="2">
    <source>
        <dbReference type="EMBL" id="SUD48792.1"/>
    </source>
</evidence>
<keyword evidence="3" id="KW-1185">Reference proteome</keyword>
<gene>
    <name evidence="2" type="ORF">NCTC1934_06129</name>
</gene>
<accession>A0A379JJN7</accession>
<dbReference type="AlphaFoldDB" id="A0A379JJN7"/>
<dbReference type="OrthoDB" id="4570977at2"/>
<feature type="region of interest" description="Disordered" evidence="1">
    <location>
        <begin position="1"/>
        <end position="26"/>
    </location>
</feature>
<dbReference type="Proteomes" id="UP000255467">
    <property type="component" value="Unassembled WGS sequence"/>
</dbReference>
<evidence type="ECO:0000256" key="1">
    <source>
        <dbReference type="SAM" id="MobiDB-lite"/>
    </source>
</evidence>
<protein>
    <submittedName>
        <fullName evidence="2">Uncharacterized protein</fullName>
    </submittedName>
</protein>
<reference evidence="2 3" key="1">
    <citation type="submission" date="2018-06" db="EMBL/GenBank/DDBJ databases">
        <authorList>
            <consortium name="Pathogen Informatics"/>
            <person name="Doyle S."/>
        </authorList>
    </citation>
    <scope>NUCLEOTIDE SEQUENCE [LARGE SCALE GENOMIC DNA]</scope>
    <source>
        <strain evidence="2 3">NCTC1934</strain>
    </source>
</reference>
<dbReference type="EMBL" id="UGRY01000005">
    <property type="protein sequence ID" value="SUD48792.1"/>
    <property type="molecule type" value="Genomic_DNA"/>
</dbReference>
<organism evidence="2 3">
    <name type="scientific">Nocardia otitidiscaviarum</name>
    <dbReference type="NCBI Taxonomy" id="1823"/>
    <lineage>
        <taxon>Bacteria</taxon>
        <taxon>Bacillati</taxon>
        <taxon>Actinomycetota</taxon>
        <taxon>Actinomycetes</taxon>
        <taxon>Mycobacteriales</taxon>
        <taxon>Nocardiaceae</taxon>
        <taxon>Nocardia</taxon>
    </lineage>
</organism>
<proteinExistence type="predicted"/>
<feature type="compositionally biased region" description="Basic and acidic residues" evidence="1">
    <location>
        <begin position="1"/>
        <end position="12"/>
    </location>
</feature>
<sequence>MIGDETERRNGRDGGPISFQHRDDGIWPVGDDGWPLTVEQVAELDSDGRDTRELLGHMGEIVDVEPESVEDI</sequence>
<evidence type="ECO:0000313" key="3">
    <source>
        <dbReference type="Proteomes" id="UP000255467"/>
    </source>
</evidence>